<keyword evidence="5" id="KW-0539">Nucleus</keyword>
<evidence type="ECO:0000313" key="9">
    <source>
        <dbReference type="Proteomes" id="UP000790347"/>
    </source>
</evidence>
<evidence type="ECO:0000256" key="2">
    <source>
        <dbReference type="ARBA" id="ARBA00007688"/>
    </source>
</evidence>
<keyword evidence="3" id="KW-0805">Transcription regulation</keyword>
<dbReference type="InterPro" id="IPR046344">
    <property type="entry name" value="TAF6_C_sf"/>
</dbReference>
<comment type="similarity">
    <text evidence="2">Belongs to the TAF6 family.</text>
</comment>
<dbReference type="Gene3D" id="1.10.20.10">
    <property type="entry name" value="Histone, subunit A"/>
    <property type="match status" value="1"/>
</dbReference>
<dbReference type="GO" id="GO:0016251">
    <property type="term" value="F:RNA polymerase II general transcription initiation factor activity"/>
    <property type="evidence" value="ECO:0007669"/>
    <property type="project" value="InterPro"/>
</dbReference>
<evidence type="ECO:0000256" key="3">
    <source>
        <dbReference type="ARBA" id="ARBA00023015"/>
    </source>
</evidence>
<dbReference type="EMBL" id="ASGP02000005">
    <property type="protein sequence ID" value="KAH9506393.1"/>
    <property type="molecule type" value="Genomic_DNA"/>
</dbReference>
<feature type="compositionally biased region" description="Polar residues" evidence="6">
    <location>
        <begin position="58"/>
        <end position="72"/>
    </location>
</feature>
<dbReference type="GO" id="GO:0000124">
    <property type="term" value="C:SAGA complex"/>
    <property type="evidence" value="ECO:0007669"/>
    <property type="project" value="InterPro"/>
</dbReference>
<evidence type="ECO:0000256" key="5">
    <source>
        <dbReference type="ARBA" id="ARBA00023242"/>
    </source>
</evidence>
<dbReference type="PANTHER" id="PTHR10221:SF22">
    <property type="entry name" value="TAF6-LIKE RNA POLYMERASE II P300_CBP-ASSOCIATED FACTOR-ASSOCIATED FACTOR 65 KDA SUBUNIT 6L"/>
    <property type="match status" value="1"/>
</dbReference>
<evidence type="ECO:0000256" key="6">
    <source>
        <dbReference type="SAM" id="MobiDB-lite"/>
    </source>
</evidence>
<dbReference type="Gene3D" id="1.25.40.770">
    <property type="entry name" value="TAF6, C-terminal HEAT repeat domain"/>
    <property type="match status" value="1"/>
</dbReference>
<evidence type="ECO:0000256" key="1">
    <source>
        <dbReference type="ARBA" id="ARBA00004123"/>
    </source>
</evidence>
<dbReference type="GO" id="GO:0046695">
    <property type="term" value="C:SLIK (SAGA-like) complex"/>
    <property type="evidence" value="ECO:0007669"/>
    <property type="project" value="InterPro"/>
</dbReference>
<feature type="region of interest" description="Disordered" evidence="6">
    <location>
        <begin position="643"/>
        <end position="664"/>
    </location>
</feature>
<gene>
    <name evidence="8" type="primary">TAF6L</name>
    <name evidence="8" type="ORF">DERF_011131</name>
</gene>
<evidence type="ECO:0000313" key="8">
    <source>
        <dbReference type="EMBL" id="KAH9506393.1"/>
    </source>
</evidence>
<feature type="region of interest" description="Disordered" evidence="6">
    <location>
        <begin position="32"/>
        <end position="108"/>
    </location>
</feature>
<dbReference type="GO" id="GO:0051123">
    <property type="term" value="P:RNA polymerase II preinitiation complex assembly"/>
    <property type="evidence" value="ECO:0007669"/>
    <property type="project" value="TreeGrafter"/>
</dbReference>
<organism evidence="8 9">
    <name type="scientific">Dermatophagoides farinae</name>
    <name type="common">American house dust mite</name>
    <dbReference type="NCBI Taxonomy" id="6954"/>
    <lineage>
        <taxon>Eukaryota</taxon>
        <taxon>Metazoa</taxon>
        <taxon>Ecdysozoa</taxon>
        <taxon>Arthropoda</taxon>
        <taxon>Chelicerata</taxon>
        <taxon>Arachnida</taxon>
        <taxon>Acari</taxon>
        <taxon>Acariformes</taxon>
        <taxon>Sarcoptiformes</taxon>
        <taxon>Astigmata</taxon>
        <taxon>Psoroptidia</taxon>
        <taxon>Analgoidea</taxon>
        <taxon>Pyroglyphidae</taxon>
        <taxon>Dermatophagoidinae</taxon>
        <taxon>Dermatophagoides</taxon>
    </lineage>
</organism>
<evidence type="ECO:0000259" key="7">
    <source>
        <dbReference type="SMART" id="SM00803"/>
    </source>
</evidence>
<dbReference type="InterPro" id="IPR037796">
    <property type="entry name" value="TAF6"/>
</dbReference>
<sequence length="822" mass="95112">MLNMINSDAEMVDGMAVVDNVVSNMSIKNEPEDFNGFNSDSHSHLIEEESLDDGGGSSTNASDASSLTNASSDLDEQSSCSDDTVDDDNDDEKSSNDSDSSEILAAVDQDSSEISSVVFPLETIQIISEQNEIQQELTEDAALLISEDVSYRIRELIHCSSQFMRHSFCTKLSAKNVFQAMQELDCDLIFGHNNTISSNNNNNNDDNETIDHENYFIQVPSAEIFIAKHNIVDLKMETMKILKKINTTTKKEENGGNKLMRAFDIDWFSLTNPICDNIYYLSGKSNLIDNYFQKLTELLLNNSKISSMKEQNRCLKVFLNDLSKNRSVKSLLCPLFYFIRNTIISWEKLSPSNDDDEIDLIRFNQTRLKSISRLLTVLGSMIRNDEFVDLTFDSKIFEDFAETIMMFCFESNSLNVSCTLVSYFQLYPLVLQIRSYSSYLFTQLLYKFSIPFTDIQHRLMKILCSKIRNRAQISIDNNDNNLLRLNISSIDFAILNLFHFLGFDMCIRYLLPLLTDEQSFFYCYFHYDEQHDEQCKEILICQHTRNLVLCRILMVVKLILKGLILLMTQKPDDLVIVEQSDSIYKFFAEFFGDSLYGSLVPVIETLKLNGNFEIWLKNWRKLVPNNRKQKHKQKEYHHSITSAIERQNSEKSPNKSHKKKGTGLLESMLSTDTTKMPKNESLSMFTDSLLDSSHKQYEKVFLYQQDFDDSSDAQSEHPSKCLIVFDGHRLPPKNTTDDEDDGAPKKVKIHSTTIPYKNSEWYNQSVNYRFKTRQTYHRFIVSNINQNNTSQKIRFDPNRHSRFHYHRLNHHTRICSSLYTHL</sequence>
<dbReference type="GO" id="GO:0003713">
    <property type="term" value="F:transcription coactivator activity"/>
    <property type="evidence" value="ECO:0007669"/>
    <property type="project" value="TreeGrafter"/>
</dbReference>
<dbReference type="GO" id="GO:0046982">
    <property type="term" value="F:protein heterodimerization activity"/>
    <property type="evidence" value="ECO:0007669"/>
    <property type="project" value="InterPro"/>
</dbReference>
<dbReference type="PANTHER" id="PTHR10221">
    <property type="entry name" value="TRANSCRIPTION INITIATION FACTOR TFIID SUBUNIT 6"/>
    <property type="match status" value="1"/>
</dbReference>
<feature type="domain" description="TATA box binding protein associated factor (TAF) histone-like fold" evidence="7">
    <location>
        <begin position="117"/>
        <end position="183"/>
    </location>
</feature>
<dbReference type="GO" id="GO:0005669">
    <property type="term" value="C:transcription factor TFIID complex"/>
    <property type="evidence" value="ECO:0007669"/>
    <property type="project" value="InterPro"/>
</dbReference>
<proteinExistence type="inferred from homology"/>
<dbReference type="InterPro" id="IPR009072">
    <property type="entry name" value="Histone-fold"/>
</dbReference>
<dbReference type="SMART" id="SM00803">
    <property type="entry name" value="TAF"/>
    <property type="match status" value="1"/>
</dbReference>
<comment type="caution">
    <text evidence="8">The sequence shown here is derived from an EMBL/GenBank/DDBJ whole genome shotgun (WGS) entry which is preliminary data.</text>
</comment>
<keyword evidence="9" id="KW-1185">Reference proteome</keyword>
<dbReference type="SUPFAM" id="SSF47113">
    <property type="entry name" value="Histone-fold"/>
    <property type="match status" value="1"/>
</dbReference>
<dbReference type="AlphaFoldDB" id="A0A922L004"/>
<dbReference type="InterPro" id="IPR004823">
    <property type="entry name" value="TAF_TATA-bd_Histone-like_dom"/>
</dbReference>
<dbReference type="CDD" id="cd22932">
    <property type="entry name" value="HFD_TAF6L"/>
    <property type="match status" value="1"/>
</dbReference>
<accession>A0A922L004</accession>
<keyword evidence="4" id="KW-0804">Transcription</keyword>
<dbReference type="Pfam" id="PF02969">
    <property type="entry name" value="TAF"/>
    <property type="match status" value="1"/>
</dbReference>
<evidence type="ECO:0000256" key="4">
    <source>
        <dbReference type="ARBA" id="ARBA00023163"/>
    </source>
</evidence>
<protein>
    <submittedName>
        <fullName evidence="8">Histone H3 acetylation</fullName>
    </submittedName>
</protein>
<reference evidence="8" key="1">
    <citation type="submission" date="2013-05" db="EMBL/GenBank/DDBJ databases">
        <authorList>
            <person name="Yim A.K.Y."/>
            <person name="Chan T.F."/>
            <person name="Ji K.M."/>
            <person name="Liu X.Y."/>
            <person name="Zhou J.W."/>
            <person name="Li R.Q."/>
            <person name="Yang K.Y."/>
            <person name="Li J."/>
            <person name="Li M."/>
            <person name="Law P.T.W."/>
            <person name="Wu Y.L."/>
            <person name="Cai Z.L."/>
            <person name="Qin H."/>
            <person name="Bao Y."/>
            <person name="Leung R.K.K."/>
            <person name="Ng P.K.S."/>
            <person name="Zou J."/>
            <person name="Zhong X.J."/>
            <person name="Ran P.X."/>
            <person name="Zhong N.S."/>
            <person name="Liu Z.G."/>
            <person name="Tsui S.K.W."/>
        </authorList>
    </citation>
    <scope>NUCLEOTIDE SEQUENCE</scope>
    <source>
        <strain evidence="8">Derf</strain>
        <tissue evidence="8">Whole organism</tissue>
    </source>
</reference>
<dbReference type="Proteomes" id="UP000790347">
    <property type="component" value="Unassembled WGS sequence"/>
</dbReference>
<reference evidence="8" key="2">
    <citation type="journal article" date="2022" name="Res Sq">
        <title>Comparative Genomics Reveals Insights into the Divergent Evolution of Astigmatic Mites and Household Pest Adaptations.</title>
        <authorList>
            <person name="Xiong Q."/>
            <person name="Wan A.T.-Y."/>
            <person name="Liu X.-Y."/>
            <person name="Fung C.S.-H."/>
            <person name="Xiao X."/>
            <person name="Malainual N."/>
            <person name="Hou J."/>
            <person name="Wang L."/>
            <person name="Wang M."/>
            <person name="Yang K."/>
            <person name="Cui Y."/>
            <person name="Leung E."/>
            <person name="Nong W."/>
            <person name="Shin S.-K."/>
            <person name="Au S."/>
            <person name="Jeong K.Y."/>
            <person name="Chew F.T."/>
            <person name="Hui J."/>
            <person name="Leung T.F."/>
            <person name="Tungtrongchitr A."/>
            <person name="Zhong N."/>
            <person name="Liu Z."/>
            <person name="Tsui S."/>
        </authorList>
    </citation>
    <scope>NUCLEOTIDE SEQUENCE</scope>
    <source>
        <strain evidence="8">Derf</strain>
        <tissue evidence="8">Whole organism</tissue>
    </source>
</reference>
<name>A0A922L004_DERFA</name>
<comment type="subcellular location">
    <subcellularLocation>
        <location evidence="1">Nucleus</location>
    </subcellularLocation>
</comment>